<keyword evidence="8" id="KW-0813">Transport</keyword>
<keyword evidence="3 8" id="KW-0812">Transmembrane</keyword>
<evidence type="ECO:0000256" key="7">
    <source>
        <dbReference type="ARBA" id="ARBA00035585"/>
    </source>
</evidence>
<evidence type="ECO:0000256" key="8">
    <source>
        <dbReference type="HAMAP-Rule" id="MF_00454"/>
    </source>
</evidence>
<feature type="transmembrane region" description="Helical" evidence="8">
    <location>
        <begin position="6"/>
        <end position="22"/>
    </location>
</feature>
<feature type="binding site" evidence="8">
    <location>
        <position position="72"/>
    </location>
    <ligand>
        <name>Na(+)</name>
        <dbReference type="ChEBI" id="CHEBI:29101"/>
        <note>structural</note>
    </ligand>
</feature>
<keyword evidence="8" id="KW-0915">Sodium</keyword>
<dbReference type="Proteomes" id="UP000319335">
    <property type="component" value="Unassembled WGS sequence"/>
</dbReference>
<comment type="function">
    <text evidence="8">Fluoride-specific ion channel. Important for reducing fluoride concentration in the cell, thus reducing its toxicity.</text>
</comment>
<comment type="subcellular location">
    <subcellularLocation>
        <location evidence="1 8">Cell membrane</location>
        <topology evidence="1 8">Multi-pass membrane protein</topology>
    </subcellularLocation>
</comment>
<evidence type="ECO:0000313" key="10">
    <source>
        <dbReference type="Proteomes" id="UP000319335"/>
    </source>
</evidence>
<dbReference type="PANTHER" id="PTHR28259:SF1">
    <property type="entry name" value="FLUORIDE EXPORT PROTEIN 1-RELATED"/>
    <property type="match status" value="1"/>
</dbReference>
<comment type="similarity">
    <text evidence="6 8">Belongs to the fluoride channel Fluc/FEX (TC 1.A.43) family.</text>
</comment>
<evidence type="ECO:0000313" key="9">
    <source>
        <dbReference type="EMBL" id="TQD24038.1"/>
    </source>
</evidence>
<comment type="caution">
    <text evidence="9">The sequence shown here is derived from an EMBL/GenBank/DDBJ whole genome shotgun (WGS) entry which is preliminary data.</text>
</comment>
<feature type="transmembrane region" description="Helical" evidence="8">
    <location>
        <begin position="61"/>
        <end position="82"/>
    </location>
</feature>
<evidence type="ECO:0000256" key="1">
    <source>
        <dbReference type="ARBA" id="ARBA00004651"/>
    </source>
</evidence>
<keyword evidence="8" id="KW-0407">Ion channel</keyword>
<evidence type="ECO:0000256" key="6">
    <source>
        <dbReference type="ARBA" id="ARBA00035120"/>
    </source>
</evidence>
<accession>A0A7Z8KM76</accession>
<evidence type="ECO:0000256" key="4">
    <source>
        <dbReference type="ARBA" id="ARBA00022989"/>
    </source>
</evidence>
<dbReference type="HAMAP" id="MF_00454">
    <property type="entry name" value="FluC"/>
    <property type="match status" value="1"/>
</dbReference>
<name>A0A7Z8KM76_9EURY</name>
<keyword evidence="4 8" id="KW-1133">Transmembrane helix</keyword>
<dbReference type="GO" id="GO:0005886">
    <property type="term" value="C:plasma membrane"/>
    <property type="evidence" value="ECO:0007669"/>
    <property type="project" value="UniProtKB-SubCell"/>
</dbReference>
<comment type="catalytic activity">
    <reaction evidence="7">
        <text>fluoride(in) = fluoride(out)</text>
        <dbReference type="Rhea" id="RHEA:76159"/>
        <dbReference type="ChEBI" id="CHEBI:17051"/>
    </reaction>
    <physiologicalReaction direction="left-to-right" evidence="7">
        <dbReference type="Rhea" id="RHEA:76160"/>
    </physiologicalReaction>
</comment>
<keyword evidence="8" id="KW-0406">Ion transport</keyword>
<dbReference type="EMBL" id="VIAQ01000019">
    <property type="protein sequence ID" value="TQD24038.1"/>
    <property type="molecule type" value="Genomic_DNA"/>
</dbReference>
<dbReference type="GO" id="GO:0046872">
    <property type="term" value="F:metal ion binding"/>
    <property type="evidence" value="ECO:0007669"/>
    <property type="project" value="UniProtKB-KW"/>
</dbReference>
<keyword evidence="2 8" id="KW-1003">Cell membrane</keyword>
<dbReference type="OrthoDB" id="253428at2157"/>
<sequence>MAYEILLVGIGGFIGANLRYLVSGVIPRINEIPAGTLAVNAIGSFVLATLTFTSLEGSLRYMVSVGMLGSFTTFSTFAYESFRLLDEGENKHFLLNIGLNLSLCLLAVFLAHILIR</sequence>
<dbReference type="PANTHER" id="PTHR28259">
    <property type="entry name" value="FLUORIDE EXPORT PROTEIN 1-RELATED"/>
    <property type="match status" value="1"/>
</dbReference>
<dbReference type="GO" id="GO:0140114">
    <property type="term" value="P:cellular detoxification of fluoride"/>
    <property type="evidence" value="ECO:0007669"/>
    <property type="project" value="UniProtKB-UniRule"/>
</dbReference>
<feature type="binding site" evidence="8">
    <location>
        <position position="69"/>
    </location>
    <ligand>
        <name>Na(+)</name>
        <dbReference type="ChEBI" id="CHEBI:29101"/>
        <note>structural</note>
    </ligand>
</feature>
<feature type="transmembrane region" description="Helical" evidence="8">
    <location>
        <begin position="94"/>
        <end position="115"/>
    </location>
</feature>
<keyword evidence="8" id="KW-0479">Metal-binding</keyword>
<dbReference type="InterPro" id="IPR003691">
    <property type="entry name" value="FluC"/>
</dbReference>
<dbReference type="RefSeq" id="WP_154810664.1">
    <property type="nucleotide sequence ID" value="NZ_VIAQ01000019.1"/>
</dbReference>
<dbReference type="GO" id="GO:0062054">
    <property type="term" value="F:fluoride channel activity"/>
    <property type="evidence" value="ECO:0007669"/>
    <property type="project" value="UniProtKB-UniRule"/>
</dbReference>
<reference evidence="9 10" key="1">
    <citation type="submission" date="2019-06" db="EMBL/GenBank/DDBJ databases">
        <title>Draft genome sequence of Methanolobus vulcani B1d.</title>
        <authorList>
            <person name="Creighbaum A.J."/>
            <person name="Ticak T."/>
            <person name="Hariraju D."/>
            <person name="Arivett B.A."/>
            <person name="Ferguson D.J.Jr."/>
        </authorList>
    </citation>
    <scope>NUCLEOTIDE SEQUENCE [LARGE SCALE GENOMIC DNA]</scope>
    <source>
        <strain evidence="9 10">B1d</strain>
    </source>
</reference>
<keyword evidence="5 8" id="KW-0472">Membrane</keyword>
<protein>
    <recommendedName>
        <fullName evidence="8">Fluoride-specific ion channel FluC</fullName>
    </recommendedName>
</protein>
<dbReference type="Pfam" id="PF02537">
    <property type="entry name" value="CRCB"/>
    <property type="match status" value="1"/>
</dbReference>
<organism evidence="9 10">
    <name type="scientific">Methanolobus vulcani</name>
    <dbReference type="NCBI Taxonomy" id="38026"/>
    <lineage>
        <taxon>Archaea</taxon>
        <taxon>Methanobacteriati</taxon>
        <taxon>Methanobacteriota</taxon>
        <taxon>Stenosarchaea group</taxon>
        <taxon>Methanomicrobia</taxon>
        <taxon>Methanosarcinales</taxon>
        <taxon>Methanosarcinaceae</taxon>
        <taxon>Methanolobus</taxon>
    </lineage>
</organism>
<evidence type="ECO:0000256" key="2">
    <source>
        <dbReference type="ARBA" id="ARBA00022475"/>
    </source>
</evidence>
<comment type="activity regulation">
    <text evidence="8">Na(+) is not transported, but it plays an essential structural role and its presence is essential for fluoride channel function.</text>
</comment>
<dbReference type="NCBIfam" id="TIGR00494">
    <property type="entry name" value="crcB"/>
    <property type="match status" value="1"/>
</dbReference>
<proteinExistence type="inferred from homology"/>
<gene>
    <name evidence="8 9" type="primary">crcB</name>
    <name evidence="8" type="synonym">fluC</name>
    <name evidence="9" type="ORF">FKV42_12655</name>
</gene>
<feature type="transmembrane region" description="Helical" evidence="8">
    <location>
        <begin position="34"/>
        <end position="55"/>
    </location>
</feature>
<evidence type="ECO:0000256" key="5">
    <source>
        <dbReference type="ARBA" id="ARBA00023136"/>
    </source>
</evidence>
<evidence type="ECO:0000256" key="3">
    <source>
        <dbReference type="ARBA" id="ARBA00022692"/>
    </source>
</evidence>
<keyword evidence="10" id="KW-1185">Reference proteome</keyword>
<dbReference type="AlphaFoldDB" id="A0A7Z8KM76"/>